<evidence type="ECO:0000313" key="2">
    <source>
        <dbReference type="Proteomes" id="UP000667802"/>
    </source>
</evidence>
<name>A0AAP5M6X1_9CYAN</name>
<protein>
    <submittedName>
        <fullName evidence="1">Uncharacterized protein</fullName>
    </submittedName>
</protein>
<sequence>MNAGLMASELWDLNPHLIPSEFRILTPSVVMSCWWLLLNFNQPSTNE</sequence>
<evidence type="ECO:0000313" key="1">
    <source>
        <dbReference type="EMBL" id="MDR9894515.1"/>
    </source>
</evidence>
<dbReference type="EMBL" id="JAALHA020000002">
    <property type="protein sequence ID" value="MDR9894515.1"/>
    <property type="molecule type" value="Genomic_DNA"/>
</dbReference>
<organism evidence="1 2">
    <name type="scientific">Aetokthonos hydrillicola Thurmond2011</name>
    <dbReference type="NCBI Taxonomy" id="2712845"/>
    <lineage>
        <taxon>Bacteria</taxon>
        <taxon>Bacillati</taxon>
        <taxon>Cyanobacteriota</taxon>
        <taxon>Cyanophyceae</taxon>
        <taxon>Nostocales</taxon>
        <taxon>Hapalosiphonaceae</taxon>
        <taxon>Aetokthonos</taxon>
    </lineage>
</organism>
<keyword evidence="2" id="KW-1185">Reference proteome</keyword>
<comment type="caution">
    <text evidence="1">The sequence shown here is derived from an EMBL/GenBank/DDBJ whole genome shotgun (WGS) entry which is preliminary data.</text>
</comment>
<accession>A0AAP5M6X1</accession>
<dbReference type="AlphaFoldDB" id="A0AAP5M6X1"/>
<reference evidence="2" key="1">
    <citation type="journal article" date="2021" name="Science">
        <title>Hunting the eagle killer: A cyanobacterial neurotoxin causes vacuolar myelinopathy.</title>
        <authorList>
            <person name="Breinlinger S."/>
            <person name="Phillips T.J."/>
            <person name="Haram B.N."/>
            <person name="Mares J."/>
            <person name="Martinez Yerena J.A."/>
            <person name="Hrouzek P."/>
            <person name="Sobotka R."/>
            <person name="Henderson W.M."/>
            <person name="Schmieder P."/>
            <person name="Williams S.M."/>
            <person name="Lauderdale J.D."/>
            <person name="Wilde H.D."/>
            <person name="Gerrin W."/>
            <person name="Kust A."/>
            <person name="Washington J.W."/>
            <person name="Wagner C."/>
            <person name="Geier B."/>
            <person name="Liebeke M."/>
            <person name="Enke H."/>
            <person name="Niedermeyer T.H.J."/>
            <person name="Wilde S.B."/>
        </authorList>
    </citation>
    <scope>NUCLEOTIDE SEQUENCE [LARGE SCALE GENOMIC DNA]</scope>
    <source>
        <strain evidence="2">Thurmond2011</strain>
    </source>
</reference>
<proteinExistence type="predicted"/>
<gene>
    <name evidence="1" type="ORF">G7B40_008000</name>
</gene>
<dbReference type="Proteomes" id="UP000667802">
    <property type="component" value="Unassembled WGS sequence"/>
</dbReference>
<dbReference type="RefSeq" id="WP_208344957.1">
    <property type="nucleotide sequence ID" value="NZ_CAWQFN010000561.1"/>
</dbReference>